<dbReference type="Pfam" id="PF01475">
    <property type="entry name" value="FUR"/>
    <property type="match status" value="1"/>
</dbReference>
<evidence type="ECO:0000256" key="3">
    <source>
        <dbReference type="ARBA" id="ARBA00022833"/>
    </source>
</evidence>
<evidence type="ECO:0000256" key="2">
    <source>
        <dbReference type="ARBA" id="ARBA00022491"/>
    </source>
</evidence>
<comment type="caution">
    <text evidence="8">The sequence shown here is derived from an EMBL/GenBank/DDBJ whole genome shotgun (WGS) entry which is preliminary data.</text>
</comment>
<feature type="binding site" evidence="7">
    <location>
        <position position="97"/>
    </location>
    <ligand>
        <name>Zn(2+)</name>
        <dbReference type="ChEBI" id="CHEBI:29105"/>
    </ligand>
</feature>
<keyword evidence="4" id="KW-0805">Transcription regulation</keyword>
<protein>
    <submittedName>
        <fullName evidence="8">Transcriptional repressor</fullName>
    </submittedName>
</protein>
<organism evidence="8">
    <name type="scientific">candidate division WOR-3 bacterium</name>
    <dbReference type="NCBI Taxonomy" id="2052148"/>
    <lineage>
        <taxon>Bacteria</taxon>
        <taxon>Bacteria division WOR-3</taxon>
    </lineage>
</organism>
<dbReference type="PANTHER" id="PTHR33202:SF8">
    <property type="entry name" value="PEROXIDE-RESPONSIVE REPRESSOR PERR"/>
    <property type="match status" value="1"/>
</dbReference>
<sequence length="136" mass="15957">MISNLEKIKNDFLAAGIKPTYLRMKIYQFLLESKDHPSGKMIFQALKEIFPTISLTTIYNNLELFCRKGLIKMVLLDPKEIRFDGKKDHHHFLCKKCHKIIDLPIDCDLVKKKKIFGHLIIDWDGYFLGICKDCQK</sequence>
<keyword evidence="6" id="KW-0804">Transcription</keyword>
<name>A0A7V5Y040_UNCW3</name>
<reference evidence="8" key="1">
    <citation type="journal article" date="2020" name="mSystems">
        <title>Genome- and Community-Level Interaction Insights into Carbon Utilization and Element Cycling Functions of Hydrothermarchaeota in Hydrothermal Sediment.</title>
        <authorList>
            <person name="Zhou Z."/>
            <person name="Liu Y."/>
            <person name="Xu W."/>
            <person name="Pan J."/>
            <person name="Luo Z.H."/>
            <person name="Li M."/>
        </authorList>
    </citation>
    <scope>NUCLEOTIDE SEQUENCE [LARGE SCALE GENOMIC DNA]</scope>
    <source>
        <strain evidence="8">SpSt-791</strain>
    </source>
</reference>
<dbReference type="CDD" id="cd07153">
    <property type="entry name" value="Fur_like"/>
    <property type="match status" value="1"/>
</dbReference>
<evidence type="ECO:0000256" key="4">
    <source>
        <dbReference type="ARBA" id="ARBA00023015"/>
    </source>
</evidence>
<keyword evidence="5" id="KW-0238">DNA-binding</keyword>
<evidence type="ECO:0000256" key="5">
    <source>
        <dbReference type="ARBA" id="ARBA00023125"/>
    </source>
</evidence>
<keyword evidence="2" id="KW-0678">Repressor</keyword>
<dbReference type="Gene3D" id="1.10.10.10">
    <property type="entry name" value="Winged helix-like DNA-binding domain superfamily/Winged helix DNA-binding domain"/>
    <property type="match status" value="1"/>
</dbReference>
<evidence type="ECO:0000256" key="6">
    <source>
        <dbReference type="ARBA" id="ARBA00023163"/>
    </source>
</evidence>
<accession>A0A7V5Y040</accession>
<dbReference type="SUPFAM" id="SSF46785">
    <property type="entry name" value="Winged helix' DNA-binding domain"/>
    <property type="match status" value="1"/>
</dbReference>
<proteinExistence type="inferred from homology"/>
<dbReference type="AlphaFoldDB" id="A0A7V5Y040"/>
<dbReference type="GO" id="GO:1900376">
    <property type="term" value="P:regulation of secondary metabolite biosynthetic process"/>
    <property type="evidence" value="ECO:0007669"/>
    <property type="project" value="TreeGrafter"/>
</dbReference>
<dbReference type="GO" id="GO:0045892">
    <property type="term" value="P:negative regulation of DNA-templated transcription"/>
    <property type="evidence" value="ECO:0007669"/>
    <property type="project" value="TreeGrafter"/>
</dbReference>
<comment type="similarity">
    <text evidence="1">Belongs to the Fur family.</text>
</comment>
<gene>
    <name evidence="8" type="ORF">ENV79_03650</name>
</gene>
<feature type="binding site" evidence="7">
    <location>
        <position position="134"/>
    </location>
    <ligand>
        <name>Zn(2+)</name>
        <dbReference type="ChEBI" id="CHEBI:29105"/>
    </ligand>
</feature>
<dbReference type="PANTHER" id="PTHR33202">
    <property type="entry name" value="ZINC UPTAKE REGULATION PROTEIN"/>
    <property type="match status" value="1"/>
</dbReference>
<feature type="binding site" evidence="7">
    <location>
        <position position="131"/>
    </location>
    <ligand>
        <name>Zn(2+)</name>
        <dbReference type="ChEBI" id="CHEBI:29105"/>
    </ligand>
</feature>
<evidence type="ECO:0000256" key="1">
    <source>
        <dbReference type="ARBA" id="ARBA00007957"/>
    </source>
</evidence>
<evidence type="ECO:0000256" key="7">
    <source>
        <dbReference type="PIRSR" id="PIRSR602481-1"/>
    </source>
</evidence>
<dbReference type="GO" id="GO:0000976">
    <property type="term" value="F:transcription cis-regulatory region binding"/>
    <property type="evidence" value="ECO:0007669"/>
    <property type="project" value="TreeGrafter"/>
</dbReference>
<dbReference type="EMBL" id="DTHS01000024">
    <property type="protein sequence ID" value="HHR48721.1"/>
    <property type="molecule type" value="Genomic_DNA"/>
</dbReference>
<keyword evidence="7" id="KW-0479">Metal-binding</keyword>
<dbReference type="InterPro" id="IPR036390">
    <property type="entry name" value="WH_DNA-bd_sf"/>
</dbReference>
<dbReference type="GO" id="GO:0003700">
    <property type="term" value="F:DNA-binding transcription factor activity"/>
    <property type="evidence" value="ECO:0007669"/>
    <property type="project" value="InterPro"/>
</dbReference>
<comment type="cofactor">
    <cofactor evidence="7">
        <name>Zn(2+)</name>
        <dbReference type="ChEBI" id="CHEBI:29105"/>
    </cofactor>
    <text evidence="7">Binds 1 zinc ion per subunit.</text>
</comment>
<feature type="binding site" evidence="7">
    <location>
        <position position="94"/>
    </location>
    <ligand>
        <name>Zn(2+)</name>
        <dbReference type="ChEBI" id="CHEBI:29105"/>
    </ligand>
</feature>
<keyword evidence="3 7" id="KW-0862">Zinc</keyword>
<dbReference type="InterPro" id="IPR043135">
    <property type="entry name" value="Fur_C"/>
</dbReference>
<dbReference type="InterPro" id="IPR002481">
    <property type="entry name" value="FUR"/>
</dbReference>
<evidence type="ECO:0000313" key="8">
    <source>
        <dbReference type="EMBL" id="HHR48721.1"/>
    </source>
</evidence>
<dbReference type="Gene3D" id="3.30.1490.190">
    <property type="match status" value="1"/>
</dbReference>
<dbReference type="GO" id="GO:0008270">
    <property type="term" value="F:zinc ion binding"/>
    <property type="evidence" value="ECO:0007669"/>
    <property type="project" value="TreeGrafter"/>
</dbReference>
<dbReference type="InterPro" id="IPR036388">
    <property type="entry name" value="WH-like_DNA-bd_sf"/>
</dbReference>